<evidence type="ECO:0000313" key="4">
    <source>
        <dbReference type="EMBL" id="MBH5336339.1"/>
    </source>
</evidence>
<dbReference type="RefSeq" id="WP_197989766.1">
    <property type="nucleotide sequence ID" value="NZ_JACYXC010000001.1"/>
</dbReference>
<dbReference type="EMBL" id="JACYXC010000001">
    <property type="protein sequence ID" value="MBH5336339.1"/>
    <property type="molecule type" value="Genomic_DNA"/>
</dbReference>
<keyword evidence="5" id="KW-1185">Reference proteome</keyword>
<dbReference type="CDD" id="cd04301">
    <property type="entry name" value="NAT_SF"/>
    <property type="match status" value="1"/>
</dbReference>
<dbReference type="InterPro" id="IPR000182">
    <property type="entry name" value="GNAT_dom"/>
</dbReference>
<dbReference type="Proteomes" id="UP000807371">
    <property type="component" value="Unassembled WGS sequence"/>
</dbReference>
<proteinExistence type="predicted"/>
<evidence type="ECO:0000313" key="5">
    <source>
        <dbReference type="Proteomes" id="UP000807371"/>
    </source>
</evidence>
<dbReference type="Pfam" id="PF00583">
    <property type="entry name" value="Acetyltransf_1"/>
    <property type="match status" value="1"/>
</dbReference>
<evidence type="ECO:0000256" key="2">
    <source>
        <dbReference type="ARBA" id="ARBA00023315"/>
    </source>
</evidence>
<dbReference type="Gene3D" id="3.40.630.30">
    <property type="match status" value="1"/>
</dbReference>
<keyword evidence="1" id="KW-0808">Transferase</keyword>
<dbReference type="InterPro" id="IPR050832">
    <property type="entry name" value="Bact_Acetyltransf"/>
</dbReference>
<accession>A0ABS0NMB2</accession>
<dbReference type="SUPFAM" id="SSF55729">
    <property type="entry name" value="Acyl-CoA N-acyltransferases (Nat)"/>
    <property type="match status" value="1"/>
</dbReference>
<comment type="caution">
    <text evidence="4">The sequence shown here is derived from an EMBL/GenBank/DDBJ whole genome shotgun (WGS) entry which is preliminary data.</text>
</comment>
<protein>
    <submittedName>
        <fullName evidence="4">GNAT family N-acetyltransferase</fullName>
    </submittedName>
</protein>
<dbReference type="PROSITE" id="PS51186">
    <property type="entry name" value="GNAT"/>
    <property type="match status" value="1"/>
</dbReference>
<evidence type="ECO:0000256" key="1">
    <source>
        <dbReference type="ARBA" id="ARBA00022679"/>
    </source>
</evidence>
<name>A0ABS0NMB2_9ACTN</name>
<sequence length="172" mass="18873">MTLTVLRDPQLTPALREEIVQLWTRVTNADGAVGFVPPVTPDDVRPVADAQAAAVAAGEMRMVAAYRGGALVGTAYLKFNDHRLMRHWAWVVTVMVDPGLQGGGHGRRLMREVIETGRDAGLDALRLGVRGGRGVERFYEAVGFKEIGRQPDAIRVGDGELRDDIMMWLPLK</sequence>
<evidence type="ECO:0000259" key="3">
    <source>
        <dbReference type="PROSITE" id="PS51186"/>
    </source>
</evidence>
<organism evidence="4 5">
    <name type="scientific">Streptomyces pactum</name>
    <dbReference type="NCBI Taxonomy" id="68249"/>
    <lineage>
        <taxon>Bacteria</taxon>
        <taxon>Bacillati</taxon>
        <taxon>Actinomycetota</taxon>
        <taxon>Actinomycetes</taxon>
        <taxon>Kitasatosporales</taxon>
        <taxon>Streptomycetaceae</taxon>
        <taxon>Streptomyces</taxon>
    </lineage>
</organism>
<dbReference type="InterPro" id="IPR016181">
    <property type="entry name" value="Acyl_CoA_acyltransferase"/>
</dbReference>
<feature type="domain" description="N-acetyltransferase" evidence="3">
    <location>
        <begin position="6"/>
        <end position="172"/>
    </location>
</feature>
<keyword evidence="2" id="KW-0012">Acyltransferase</keyword>
<dbReference type="PANTHER" id="PTHR43877">
    <property type="entry name" value="AMINOALKYLPHOSPHONATE N-ACETYLTRANSFERASE-RELATED-RELATED"/>
    <property type="match status" value="1"/>
</dbReference>
<gene>
    <name evidence="4" type="ORF">IHE55_16760</name>
</gene>
<reference evidence="4 5" key="1">
    <citation type="submission" date="2020-09" db="EMBL/GenBank/DDBJ databases">
        <title>Biosynthesis of the nuclear factor of activated T cells inhibitor NFAT-133 and its congeners in Streptomyces pactum.</title>
        <authorList>
            <person name="Zhou W."/>
            <person name="Posri P."/>
            <person name="Abugrain M.E."/>
            <person name="Weisberg A.J."/>
            <person name="Chang J.H."/>
            <person name="Mahmud T."/>
        </authorList>
    </citation>
    <scope>NUCLEOTIDE SEQUENCE [LARGE SCALE GENOMIC DNA]</scope>
    <source>
        <strain evidence="4 5">ATCC 27456</strain>
    </source>
</reference>